<feature type="region of interest" description="Disordered" evidence="4">
    <location>
        <begin position="366"/>
        <end position="391"/>
    </location>
</feature>
<dbReference type="PANTHER" id="PTHR14369">
    <property type="entry name" value="SURFEIT LOCUS PROTEIN 6"/>
    <property type="match status" value="1"/>
</dbReference>
<organism evidence="6 8">
    <name type="scientific">Neospora caninum (strain Liverpool)</name>
    <dbReference type="NCBI Taxonomy" id="572307"/>
    <lineage>
        <taxon>Eukaryota</taxon>
        <taxon>Sar</taxon>
        <taxon>Alveolata</taxon>
        <taxon>Apicomplexa</taxon>
        <taxon>Conoidasida</taxon>
        <taxon>Coccidia</taxon>
        <taxon>Eucoccidiorida</taxon>
        <taxon>Eimeriorina</taxon>
        <taxon>Sarcocystidae</taxon>
        <taxon>Neospora</taxon>
    </lineage>
</organism>
<dbReference type="OMA" id="NWVISIP"/>
<accession>F0VP16</accession>
<sequence length="391" mass="44262">MAARTPNSVAPVRVKREEGEELQKEGTNGVSSPRSGAPRGQPAAPAEGPSEHQASRRHRIRELAVHFSGAFDQLLSLVPFSAVSNVDEGDQETEDQVGDTGPGGAPAQSRGQQKWKLRQKRYHPRVLVATPLRLQEQVAGEEDRARKRQGAGRSSKQQQAPKQRGLPQTPLGTSKPESGDASSGIADSRAELQRRLQVKLEALRRVKKEDKRERGKRKKPSKERPGQKSRASEGQTREEGRGVHGDASPKKRPPQGDSGNFEYGAVTCPRERFEVRQANRAGTKKRKLQQAMREIESNREILQKCQSSEERQRVELQQSMAKVMKKLDGEKVMDDMQRLKKKQKFLEKKKEKAADKWQSRLMEAKEKKRMALEAKKQQKEERLREREKRKS</sequence>
<dbReference type="GO" id="GO:0042273">
    <property type="term" value="P:ribosomal large subunit biogenesis"/>
    <property type="evidence" value="ECO:0007669"/>
    <property type="project" value="TreeGrafter"/>
</dbReference>
<feature type="compositionally biased region" description="Basic and acidic residues" evidence="4">
    <location>
        <begin position="235"/>
        <end position="249"/>
    </location>
</feature>
<feature type="compositionally biased region" description="Polar residues" evidence="4">
    <location>
        <begin position="25"/>
        <end position="34"/>
    </location>
</feature>
<evidence type="ECO:0000313" key="7">
    <source>
        <dbReference type="EMBL" id="CEL70199.1"/>
    </source>
</evidence>
<keyword evidence="3" id="KW-0539">Nucleus</keyword>
<dbReference type="EMBL" id="FR823392">
    <property type="protein sequence ID" value="CBZ55462.1"/>
    <property type="molecule type" value="Genomic_DNA"/>
</dbReference>
<feature type="region of interest" description="Disordered" evidence="4">
    <location>
        <begin position="86"/>
        <end position="289"/>
    </location>
</feature>
<dbReference type="Pfam" id="PF04935">
    <property type="entry name" value="SURF6"/>
    <property type="match status" value="1"/>
</dbReference>
<evidence type="ECO:0000313" key="8">
    <source>
        <dbReference type="Proteomes" id="UP000007494"/>
    </source>
</evidence>
<feature type="compositionally biased region" description="Polar residues" evidence="4">
    <location>
        <begin position="152"/>
        <end position="161"/>
    </location>
</feature>
<dbReference type="VEuPathDB" id="ToxoDB:NCLIV_058850"/>
<gene>
    <name evidence="7" type="ORF">BN1204_058850</name>
    <name evidence="6" type="ORF">NCLIV_058850</name>
</gene>
<evidence type="ECO:0000256" key="1">
    <source>
        <dbReference type="ARBA" id="ARBA00004123"/>
    </source>
</evidence>
<protein>
    <submittedName>
        <fullName evidence="7">Erythrocyte-binding protein, putative</fullName>
    </submittedName>
    <submittedName>
        <fullName evidence="6">Putative erythrocyte-binding protein</fullName>
    </submittedName>
</protein>
<dbReference type="InterPro" id="IPR007019">
    <property type="entry name" value="SURF6"/>
</dbReference>
<comment type="similarity">
    <text evidence="2">Belongs to the SURF6 family.</text>
</comment>
<dbReference type="EMBL" id="LN714486">
    <property type="protein sequence ID" value="CEL70199.1"/>
    <property type="molecule type" value="Genomic_DNA"/>
</dbReference>
<proteinExistence type="inferred from homology"/>
<evidence type="ECO:0000256" key="4">
    <source>
        <dbReference type="SAM" id="MobiDB-lite"/>
    </source>
</evidence>
<dbReference type="GO" id="GO:0042274">
    <property type="term" value="P:ribosomal small subunit biogenesis"/>
    <property type="evidence" value="ECO:0007669"/>
    <property type="project" value="TreeGrafter"/>
</dbReference>
<dbReference type="eggNOG" id="ENOG502QYKW">
    <property type="taxonomic scope" value="Eukaryota"/>
</dbReference>
<evidence type="ECO:0000256" key="3">
    <source>
        <dbReference type="ARBA" id="ARBA00023242"/>
    </source>
</evidence>
<evidence type="ECO:0000256" key="2">
    <source>
        <dbReference type="ARBA" id="ARBA00005904"/>
    </source>
</evidence>
<reference evidence="6" key="1">
    <citation type="submission" date="2011-02" db="EMBL/GenBank/DDBJ databases">
        <authorList>
            <person name="Aslett M."/>
        </authorList>
    </citation>
    <scope>NUCLEOTIDE SEQUENCE</scope>
    <source>
        <strain evidence="6">Liverpool</strain>
    </source>
</reference>
<dbReference type="Proteomes" id="UP000007494">
    <property type="component" value="Chromosome XI"/>
</dbReference>
<dbReference type="InParanoid" id="F0VP16"/>
<dbReference type="RefSeq" id="XP_003885490.1">
    <property type="nucleotide sequence ID" value="XM_003885441.1"/>
</dbReference>
<comment type="subcellular location">
    <subcellularLocation>
        <location evidence="1">Nucleus</location>
    </subcellularLocation>
</comment>
<dbReference type="PANTHER" id="PTHR14369:SF0">
    <property type="entry name" value="SURFEIT LOCUS PROTEIN 6"/>
    <property type="match status" value="1"/>
</dbReference>
<name>F0VP16_NEOCL</name>
<keyword evidence="8" id="KW-1185">Reference proteome</keyword>
<feature type="compositionally biased region" description="Basic and acidic residues" evidence="4">
    <location>
        <begin position="201"/>
        <end position="213"/>
    </location>
</feature>
<reference evidence="6" key="2">
    <citation type="submission" date="2011-03" db="EMBL/GenBank/DDBJ databases">
        <title>Comparative genomics and transcriptomics of Neospora caninum and Toxoplasma gondii.</title>
        <authorList>
            <person name="Reid A.J."/>
            <person name="Sohal A."/>
            <person name="Harris D."/>
            <person name="Quail M."/>
            <person name="Sanders M."/>
            <person name="Berriman M."/>
            <person name="Wastling J.M."/>
            <person name="Pain A."/>
        </authorList>
    </citation>
    <scope>NUCLEOTIDE SEQUENCE</scope>
    <source>
        <strain evidence="6">Liverpool</strain>
    </source>
</reference>
<feature type="compositionally biased region" description="Basic and acidic residues" evidence="4">
    <location>
        <begin position="14"/>
        <end position="24"/>
    </location>
</feature>
<feature type="compositionally biased region" description="Acidic residues" evidence="4">
    <location>
        <begin position="87"/>
        <end position="97"/>
    </location>
</feature>
<dbReference type="GO" id="GO:0003723">
    <property type="term" value="F:RNA binding"/>
    <property type="evidence" value="ECO:0007669"/>
    <property type="project" value="TreeGrafter"/>
</dbReference>
<dbReference type="AlphaFoldDB" id="F0VP16"/>
<reference evidence="8" key="3">
    <citation type="journal article" date="2012" name="PLoS Pathog.">
        <title>Comparative genomics of the apicomplexan parasites Toxoplasma gondii and Neospora caninum: Coccidia differing in host range and transmission strategy.</title>
        <authorList>
            <person name="Reid A.J."/>
            <person name="Vermont S.J."/>
            <person name="Cotton J.A."/>
            <person name="Harris D."/>
            <person name="Hill-Cawthorne G.A."/>
            <person name="Konen-Waisman S."/>
            <person name="Latham S.M."/>
            <person name="Mourier T."/>
            <person name="Norton R."/>
            <person name="Quail M.A."/>
            <person name="Sanders M."/>
            <person name="Shanmugam D."/>
            <person name="Sohal A."/>
            <person name="Wasmuth J.D."/>
            <person name="Brunk B."/>
            <person name="Grigg M.E."/>
            <person name="Howard J.C."/>
            <person name="Parkinson J."/>
            <person name="Roos D.S."/>
            <person name="Trees A.J."/>
            <person name="Berriman M."/>
            <person name="Pain A."/>
            <person name="Wastling J.M."/>
        </authorList>
    </citation>
    <scope>NUCLEOTIDE SEQUENCE [LARGE SCALE GENOMIC DNA]</scope>
    <source>
        <strain evidence="8">Liverpool</strain>
    </source>
</reference>
<dbReference type="OrthoDB" id="331777at2759"/>
<feature type="domain" description="Ribosomal RNA-processing protein 14/surfeit locus protein 6 C-terminal" evidence="5">
    <location>
        <begin position="202"/>
        <end position="390"/>
    </location>
</feature>
<dbReference type="InterPro" id="IPR029190">
    <property type="entry name" value="Rrp14/SURF6_C"/>
</dbReference>
<evidence type="ECO:0000313" key="6">
    <source>
        <dbReference type="EMBL" id="CBZ55462.1"/>
    </source>
</evidence>
<dbReference type="GeneID" id="13440875"/>
<dbReference type="GO" id="GO:0005730">
    <property type="term" value="C:nucleolus"/>
    <property type="evidence" value="ECO:0007669"/>
    <property type="project" value="TreeGrafter"/>
</dbReference>
<feature type="region of interest" description="Disordered" evidence="4">
    <location>
        <begin position="1"/>
        <end position="59"/>
    </location>
</feature>
<dbReference type="GO" id="GO:0003677">
    <property type="term" value="F:DNA binding"/>
    <property type="evidence" value="ECO:0007669"/>
    <property type="project" value="TreeGrafter"/>
</dbReference>
<evidence type="ECO:0000259" key="5">
    <source>
        <dbReference type="Pfam" id="PF04935"/>
    </source>
</evidence>
<reference evidence="7" key="4">
    <citation type="journal article" date="2015" name="PLoS ONE">
        <title>Comprehensive Evaluation of Toxoplasma gondii VEG and Neospora caninum LIV Genomes with Tachyzoite Stage Transcriptome and Proteome Defines Novel Transcript Features.</title>
        <authorList>
            <person name="Ramaprasad A."/>
            <person name="Mourier T."/>
            <person name="Naeem R."/>
            <person name="Malas T.B."/>
            <person name="Moussa E."/>
            <person name="Panigrahi A."/>
            <person name="Vermont S.J."/>
            <person name="Otto T.D."/>
            <person name="Wastling J."/>
            <person name="Pain A."/>
        </authorList>
    </citation>
    <scope>NUCLEOTIDE SEQUENCE</scope>
    <source>
        <strain evidence="7">Liverpool</strain>
    </source>
</reference>
<feature type="compositionally biased region" description="Basic residues" evidence="4">
    <location>
        <begin position="113"/>
        <end position="124"/>
    </location>
</feature>